<dbReference type="InterPro" id="IPR011006">
    <property type="entry name" value="CheY-like_superfamily"/>
</dbReference>
<dbReference type="GeneID" id="93924666"/>
<dbReference type="EMBL" id="AWVA01000039">
    <property type="protein sequence ID" value="ERJ77596.1"/>
    <property type="molecule type" value="Genomic_DNA"/>
</dbReference>
<dbReference type="AlphaFoldDB" id="U2IUI2"/>
<organism evidence="8 9">
    <name type="scientific">Streptococcus sobrinus W1703</name>
    <dbReference type="NCBI Taxonomy" id="1227275"/>
    <lineage>
        <taxon>Bacteria</taxon>
        <taxon>Bacillati</taxon>
        <taxon>Bacillota</taxon>
        <taxon>Bacilli</taxon>
        <taxon>Lactobacillales</taxon>
        <taxon>Streptococcaceae</taxon>
        <taxon>Streptococcus</taxon>
    </lineage>
</organism>
<dbReference type="CDD" id="cd06170">
    <property type="entry name" value="LuxR_C_like"/>
    <property type="match status" value="1"/>
</dbReference>
<feature type="domain" description="Response regulatory" evidence="7">
    <location>
        <begin position="8"/>
        <end position="124"/>
    </location>
</feature>
<dbReference type="Pfam" id="PF00196">
    <property type="entry name" value="GerE"/>
    <property type="match status" value="1"/>
</dbReference>
<dbReference type="GO" id="GO:0006355">
    <property type="term" value="P:regulation of DNA-templated transcription"/>
    <property type="evidence" value="ECO:0007669"/>
    <property type="project" value="InterPro"/>
</dbReference>
<protein>
    <submittedName>
        <fullName evidence="8">Response regulator protein VraR</fullName>
    </submittedName>
</protein>
<proteinExistence type="predicted"/>
<dbReference type="Pfam" id="PF00072">
    <property type="entry name" value="Response_reg"/>
    <property type="match status" value="1"/>
</dbReference>
<evidence type="ECO:0000256" key="3">
    <source>
        <dbReference type="ARBA" id="ARBA00023125"/>
    </source>
</evidence>
<dbReference type="PANTHER" id="PTHR43214:SF37">
    <property type="entry name" value="TRANSCRIPTIONAL REGULATORY PROTEIN YDFI"/>
    <property type="match status" value="1"/>
</dbReference>
<dbReference type="Proteomes" id="UP000016617">
    <property type="component" value="Unassembled WGS sequence"/>
</dbReference>
<dbReference type="InterPro" id="IPR039420">
    <property type="entry name" value="WalR-like"/>
</dbReference>
<feature type="domain" description="HTH luxR-type" evidence="6">
    <location>
        <begin position="144"/>
        <end position="209"/>
    </location>
</feature>
<dbReference type="PATRIC" id="fig|1227275.3.peg.627"/>
<evidence type="ECO:0000256" key="4">
    <source>
        <dbReference type="ARBA" id="ARBA00023163"/>
    </source>
</evidence>
<reference evidence="8 9" key="1">
    <citation type="submission" date="2013-06" db="EMBL/GenBank/DDBJ databases">
        <authorList>
            <person name="Weinstock G."/>
            <person name="Sodergren E."/>
            <person name="Lobos E.A."/>
            <person name="Fulton L."/>
            <person name="Fulton R."/>
            <person name="Courtney L."/>
            <person name="Fronick C."/>
            <person name="O'Laughlin M."/>
            <person name="Godfrey J."/>
            <person name="Wilson R.M."/>
            <person name="Miner T."/>
            <person name="Farmer C."/>
            <person name="Delehaunty K."/>
            <person name="Cordes M."/>
            <person name="Minx P."/>
            <person name="Tomlinson C."/>
            <person name="Chen J."/>
            <person name="Wollam A."/>
            <person name="Pepin K.H."/>
            <person name="Bhonagiri V."/>
            <person name="Zhang X."/>
            <person name="Warren W."/>
            <person name="Mitreva M."/>
            <person name="Mardis E.R."/>
            <person name="Wilson R.K."/>
        </authorList>
    </citation>
    <scope>NUCLEOTIDE SEQUENCE [LARGE SCALE GENOMIC DNA]</scope>
    <source>
        <strain evidence="8 9">W1703</strain>
    </source>
</reference>
<keyword evidence="3" id="KW-0238">DNA-binding</keyword>
<dbReference type="PRINTS" id="PR00038">
    <property type="entry name" value="HTHLUXR"/>
</dbReference>
<evidence type="ECO:0000313" key="8">
    <source>
        <dbReference type="EMBL" id="ERJ77596.1"/>
    </source>
</evidence>
<dbReference type="PROSITE" id="PS50043">
    <property type="entry name" value="HTH_LUXR_2"/>
    <property type="match status" value="1"/>
</dbReference>
<keyword evidence="1 5" id="KW-0597">Phosphoprotein</keyword>
<keyword evidence="2" id="KW-0805">Transcription regulation</keyword>
<dbReference type="InterPro" id="IPR058245">
    <property type="entry name" value="NreC/VraR/RcsB-like_REC"/>
</dbReference>
<keyword evidence="4" id="KW-0804">Transcription</keyword>
<dbReference type="RefSeq" id="WP_019770084.1">
    <property type="nucleotide sequence ID" value="NZ_KI259713.1"/>
</dbReference>
<evidence type="ECO:0000256" key="5">
    <source>
        <dbReference type="PROSITE-ProRule" id="PRU00169"/>
    </source>
</evidence>
<dbReference type="SUPFAM" id="SSF52172">
    <property type="entry name" value="CheY-like"/>
    <property type="match status" value="1"/>
</dbReference>
<gene>
    <name evidence="8" type="ORF">HMPREF1557_00712</name>
</gene>
<evidence type="ECO:0000256" key="1">
    <source>
        <dbReference type="ARBA" id="ARBA00022553"/>
    </source>
</evidence>
<dbReference type="Gene3D" id="3.40.50.2300">
    <property type="match status" value="1"/>
</dbReference>
<dbReference type="InterPro" id="IPR000792">
    <property type="entry name" value="Tscrpt_reg_LuxR_C"/>
</dbReference>
<accession>U2IUI2</accession>
<evidence type="ECO:0000313" key="9">
    <source>
        <dbReference type="Proteomes" id="UP000016617"/>
    </source>
</evidence>
<dbReference type="PROSITE" id="PS00622">
    <property type="entry name" value="HTH_LUXR_1"/>
    <property type="match status" value="1"/>
</dbReference>
<dbReference type="GO" id="GO:0000160">
    <property type="term" value="P:phosphorelay signal transduction system"/>
    <property type="evidence" value="ECO:0007669"/>
    <property type="project" value="InterPro"/>
</dbReference>
<dbReference type="InterPro" id="IPR001789">
    <property type="entry name" value="Sig_transdc_resp-reg_receiver"/>
</dbReference>
<dbReference type="SMART" id="SM00448">
    <property type="entry name" value="REC"/>
    <property type="match status" value="1"/>
</dbReference>
<name>U2IUI2_9STRE</name>
<feature type="modified residue" description="4-aspartylphosphate" evidence="5">
    <location>
        <position position="59"/>
    </location>
</feature>
<dbReference type="PANTHER" id="PTHR43214">
    <property type="entry name" value="TWO-COMPONENT RESPONSE REGULATOR"/>
    <property type="match status" value="1"/>
</dbReference>
<dbReference type="HOGENOM" id="CLU_000445_90_10_9"/>
<dbReference type="SUPFAM" id="SSF46894">
    <property type="entry name" value="C-terminal effector domain of the bipartite response regulators"/>
    <property type="match status" value="1"/>
</dbReference>
<dbReference type="GO" id="GO:0003677">
    <property type="term" value="F:DNA binding"/>
    <property type="evidence" value="ECO:0007669"/>
    <property type="project" value="UniProtKB-KW"/>
</dbReference>
<dbReference type="SMART" id="SM00421">
    <property type="entry name" value="HTH_LUXR"/>
    <property type="match status" value="1"/>
</dbReference>
<evidence type="ECO:0000259" key="6">
    <source>
        <dbReference type="PROSITE" id="PS50043"/>
    </source>
</evidence>
<dbReference type="PROSITE" id="PS50110">
    <property type="entry name" value="RESPONSE_REGULATORY"/>
    <property type="match status" value="1"/>
</dbReference>
<comment type="caution">
    <text evidence="8">The sequence shown here is derived from an EMBL/GenBank/DDBJ whole genome shotgun (WGS) entry which is preliminary data.</text>
</comment>
<sequence>MKTMDKTKIILVDDHEMVRLGLKSFFNMQPDIEVIGEADNGKDGVEMALELRPDVVVMDLVMPEMDGVEATLAILKEWKAAKILVLTSYLDNEKIYPVIEAGAKGYMLKTSSAAEILNSIRKVAQGQVAIETEVDQKIKYHDQHPDLHDDLTARERDVLALLAKGYDNQTIADELFISLKTVKTHVSNILAKLNVEDRTQAVVYAFQHNLVPQEDQ</sequence>
<evidence type="ECO:0000259" key="7">
    <source>
        <dbReference type="PROSITE" id="PS50110"/>
    </source>
</evidence>
<dbReference type="CDD" id="cd17535">
    <property type="entry name" value="REC_NarL-like"/>
    <property type="match status" value="1"/>
</dbReference>
<evidence type="ECO:0000256" key="2">
    <source>
        <dbReference type="ARBA" id="ARBA00023015"/>
    </source>
</evidence>
<dbReference type="InterPro" id="IPR016032">
    <property type="entry name" value="Sig_transdc_resp-reg_C-effctor"/>
</dbReference>